<dbReference type="FunFam" id="2.60.40.1120:FF:000003">
    <property type="entry name" value="Outer membrane protein Omp121"/>
    <property type="match status" value="1"/>
</dbReference>
<keyword evidence="5" id="KW-0998">Cell outer membrane</keyword>
<dbReference type="InterPro" id="IPR023997">
    <property type="entry name" value="TonB-dep_OMP_SusC/RagA_CS"/>
</dbReference>
<evidence type="ECO:0000256" key="4">
    <source>
        <dbReference type="ARBA" id="ARBA00023136"/>
    </source>
</evidence>
<keyword evidence="2" id="KW-0813">Transport</keyword>
<protein>
    <submittedName>
        <fullName evidence="7">TonB-dependent receptor SusC</fullName>
    </submittedName>
</protein>
<dbReference type="InterPro" id="IPR012910">
    <property type="entry name" value="Plug_dom"/>
</dbReference>
<dbReference type="Gene3D" id="2.40.170.20">
    <property type="entry name" value="TonB-dependent receptor, beta-barrel domain"/>
    <property type="match status" value="1"/>
</dbReference>
<dbReference type="InterPro" id="IPR036942">
    <property type="entry name" value="Beta-barrel_TonB_sf"/>
</dbReference>
<gene>
    <name evidence="7" type="primary">susC_81</name>
    <name evidence="7" type="ORF">SDC9_47907</name>
</gene>
<reference evidence="7" key="1">
    <citation type="submission" date="2019-08" db="EMBL/GenBank/DDBJ databases">
        <authorList>
            <person name="Kucharzyk K."/>
            <person name="Murdoch R.W."/>
            <person name="Higgins S."/>
            <person name="Loffler F."/>
        </authorList>
    </citation>
    <scope>NUCLEOTIDE SEQUENCE</scope>
</reference>
<dbReference type="AlphaFoldDB" id="A0A644WDR9"/>
<dbReference type="InterPro" id="IPR037066">
    <property type="entry name" value="Plug_dom_sf"/>
</dbReference>
<dbReference type="Gene3D" id="2.60.40.1120">
    <property type="entry name" value="Carboxypeptidase-like, regulatory domain"/>
    <property type="match status" value="1"/>
</dbReference>
<dbReference type="InterPro" id="IPR039426">
    <property type="entry name" value="TonB-dep_rcpt-like"/>
</dbReference>
<dbReference type="InterPro" id="IPR011662">
    <property type="entry name" value="Secretin/TonB_short_N"/>
</dbReference>
<proteinExistence type="predicted"/>
<sequence length="1119" mass="124301">MNFTLKNKIASMKKPILRLKISRSVFVFIMCGLIHLFPVSLQAQNSTVSLNMKNATVEEVLNAIESKTEYRFLYNKQIVDVNRKVTVNASKEEVRQVLTKVFEGSGITFSVDGKQIVLRKAEKVPVKQNTIRVTGVVTDFNGQEIVGATVKLEGTTAGTITDIDGKFSIEAPLDGKLNISYIGYNAEIVQIDGKSNLKVILNEDVKALDELVVIGYGTQRRSLVTNAISKVKIDENNIRNVASPGQLLEGRVAGLTIGTTSGNLGTGERMSIRGASSLSASNQPLYVVDGIPITNSNANVFNFGEDMSSLATLNLTDIESIEVLKDAASAAIYGSRGTNGVVVITTKSGKQGRSDIKLNINTGFSQFANKNKMKFADSDMYIMQYNEGVTNYNKQYGLNVGDANYKIPISNPFQGLPDSDWLSYITQTGHAFNGDISFSGGVNKTNYYIGGNISSMEGIIKTNALQKINLKAKISHEVRKWLEVGANVSGNYLKNSQVPGANLGSTILARAIEQRPFDRPIKPDGSYYLGGTDELLFHNPVQILNEQTAYFDNYRYLGNFHAMLKLNDKFTWKSSFNSDVSYTYDYTYYNEKHPYSTGAGRIIEYNRLNKNTLVENVMNYNDVFGKVNLGVMLGHSFQQTATNTSMIDGRGFPSPAFDVLSVASEIYDASGSLSEFAMESYFGRATMAYMEKYLMTLTLRTDGSSKFAPQTRWGWFPSASLGWNVSKEDFMKDSGVDMKFRVSYGKTGNQDGIGNYAYQSLMSGGKNYGEVSGIAVTSFGNNELTWETADQYDVGLDMEFLKGRVNLIVDAYLKNTNNLLYSKPIHATTGMTSIMSNIGSMRNLGLEFSLNTDFRIGSVNWISQFNIATNQNKITSLLGDDKPMSIGANRALQVGKELGAFYLFKMEGIYQYDGEVPQEFYDLGIRAGDVKWLDVDGNNIINDNDRQVMDAPTPDFFGGWNNSFKYKAFQLDIFMTYMYGNKVYNQRKGTTIARLGGRFAILEDYVEKRWTGPGSSNKYPRAINSDTNNDKNSDRWLEDGSFIRLRNLTFSYNVPNKYLTKLNIKGMRLYAQGENLLLLTRYSGYDPEVSTESDPRLSGVDLLNVPQPRSISFGANISF</sequence>
<dbReference type="EMBL" id="VSSQ01000813">
    <property type="protein sequence ID" value="MPM01667.1"/>
    <property type="molecule type" value="Genomic_DNA"/>
</dbReference>
<evidence type="ECO:0000256" key="5">
    <source>
        <dbReference type="ARBA" id="ARBA00023237"/>
    </source>
</evidence>
<name>A0A644WDR9_9ZZZZ</name>
<evidence type="ECO:0000256" key="2">
    <source>
        <dbReference type="ARBA" id="ARBA00022448"/>
    </source>
</evidence>
<dbReference type="InterPro" id="IPR008969">
    <property type="entry name" value="CarboxyPept-like_regulatory"/>
</dbReference>
<keyword evidence="3" id="KW-0812">Transmembrane</keyword>
<dbReference type="SUPFAM" id="SSF49464">
    <property type="entry name" value="Carboxypeptidase regulatory domain-like"/>
    <property type="match status" value="1"/>
</dbReference>
<dbReference type="NCBIfam" id="TIGR04057">
    <property type="entry name" value="SusC_RagA_signa"/>
    <property type="match status" value="1"/>
</dbReference>
<dbReference type="Pfam" id="PF07715">
    <property type="entry name" value="Plug"/>
    <property type="match status" value="1"/>
</dbReference>
<evidence type="ECO:0000256" key="3">
    <source>
        <dbReference type="ARBA" id="ARBA00022692"/>
    </source>
</evidence>
<evidence type="ECO:0000256" key="1">
    <source>
        <dbReference type="ARBA" id="ARBA00004571"/>
    </source>
</evidence>
<dbReference type="SMART" id="SM00965">
    <property type="entry name" value="STN"/>
    <property type="match status" value="1"/>
</dbReference>
<accession>A0A644WDR9</accession>
<evidence type="ECO:0000259" key="6">
    <source>
        <dbReference type="SMART" id="SM00965"/>
    </source>
</evidence>
<dbReference type="NCBIfam" id="TIGR04056">
    <property type="entry name" value="OMP_RagA_SusC"/>
    <property type="match status" value="1"/>
</dbReference>
<evidence type="ECO:0000313" key="7">
    <source>
        <dbReference type="EMBL" id="MPM01667.1"/>
    </source>
</evidence>
<dbReference type="GO" id="GO:0009279">
    <property type="term" value="C:cell outer membrane"/>
    <property type="evidence" value="ECO:0007669"/>
    <property type="project" value="UniProtKB-SubCell"/>
</dbReference>
<feature type="domain" description="Secretin/TonB short N-terminal" evidence="6">
    <location>
        <begin position="70"/>
        <end position="121"/>
    </location>
</feature>
<organism evidence="7">
    <name type="scientific">bioreactor metagenome</name>
    <dbReference type="NCBI Taxonomy" id="1076179"/>
    <lineage>
        <taxon>unclassified sequences</taxon>
        <taxon>metagenomes</taxon>
        <taxon>ecological metagenomes</taxon>
    </lineage>
</organism>
<dbReference type="Pfam" id="PF07660">
    <property type="entry name" value="STN"/>
    <property type="match status" value="1"/>
</dbReference>
<dbReference type="InterPro" id="IPR023996">
    <property type="entry name" value="TonB-dep_OMP_SusC/RagA"/>
</dbReference>
<keyword evidence="4" id="KW-0472">Membrane</keyword>
<dbReference type="SUPFAM" id="SSF56935">
    <property type="entry name" value="Porins"/>
    <property type="match status" value="1"/>
</dbReference>
<dbReference type="PROSITE" id="PS52016">
    <property type="entry name" value="TONB_DEPENDENT_REC_3"/>
    <property type="match status" value="1"/>
</dbReference>
<dbReference type="Pfam" id="PF13715">
    <property type="entry name" value="CarbopepD_reg_2"/>
    <property type="match status" value="1"/>
</dbReference>
<dbReference type="Gene3D" id="2.170.130.10">
    <property type="entry name" value="TonB-dependent receptor, plug domain"/>
    <property type="match status" value="1"/>
</dbReference>
<comment type="caution">
    <text evidence="7">The sequence shown here is derived from an EMBL/GenBank/DDBJ whole genome shotgun (WGS) entry which is preliminary data.</text>
</comment>
<keyword evidence="7" id="KW-0675">Receptor</keyword>
<comment type="subcellular location">
    <subcellularLocation>
        <location evidence="1">Cell outer membrane</location>
        <topology evidence="1">Multi-pass membrane protein</topology>
    </subcellularLocation>
</comment>